<dbReference type="AlphaFoldDB" id="W9SFB3"/>
<proteinExistence type="predicted"/>
<dbReference type="PANTHER" id="PTHR21373">
    <property type="entry name" value="GLUCOSE REPRESSIBLE PROTEIN MAK10"/>
    <property type="match status" value="1"/>
</dbReference>
<feature type="region of interest" description="Disordered" evidence="1">
    <location>
        <begin position="111"/>
        <end position="144"/>
    </location>
</feature>
<accession>W9SFB3</accession>
<dbReference type="GO" id="GO:0031417">
    <property type="term" value="C:NatC complex"/>
    <property type="evidence" value="ECO:0007669"/>
    <property type="project" value="InterPro"/>
</dbReference>
<feature type="domain" description="NAA35-like N-terminal" evidence="2">
    <location>
        <begin position="166"/>
        <end position="305"/>
    </location>
</feature>
<dbReference type="InterPro" id="IPR057983">
    <property type="entry name" value="NAA35-like_N"/>
</dbReference>
<reference evidence="4" key="1">
    <citation type="submission" date="2013-01" db="EMBL/GenBank/DDBJ databases">
        <title>Draft Genome Sequence of a Mulberry Tree, Morus notabilis C.K. Schneid.</title>
        <authorList>
            <person name="He N."/>
            <person name="Zhao S."/>
        </authorList>
    </citation>
    <scope>NUCLEOTIDE SEQUENCE</scope>
</reference>
<evidence type="ECO:0000256" key="1">
    <source>
        <dbReference type="SAM" id="MobiDB-lite"/>
    </source>
</evidence>
<name>W9SFB3_9ROSA</name>
<gene>
    <name evidence="3" type="ORF">L484_004053</name>
</gene>
<dbReference type="Pfam" id="PF04112">
    <property type="entry name" value="Mak10"/>
    <property type="match status" value="1"/>
</dbReference>
<dbReference type="InterPro" id="IPR007244">
    <property type="entry name" value="Naa35_N"/>
</dbReference>
<dbReference type="STRING" id="981085.W9SFB3"/>
<protein>
    <recommendedName>
        <fullName evidence="2">NAA35-like N-terminal domain-containing protein</fullName>
    </recommendedName>
</protein>
<organism evidence="3 4">
    <name type="scientific">Morus notabilis</name>
    <dbReference type="NCBI Taxonomy" id="981085"/>
    <lineage>
        <taxon>Eukaryota</taxon>
        <taxon>Viridiplantae</taxon>
        <taxon>Streptophyta</taxon>
        <taxon>Embryophyta</taxon>
        <taxon>Tracheophyta</taxon>
        <taxon>Spermatophyta</taxon>
        <taxon>Magnoliopsida</taxon>
        <taxon>eudicotyledons</taxon>
        <taxon>Gunneridae</taxon>
        <taxon>Pentapetalae</taxon>
        <taxon>rosids</taxon>
        <taxon>fabids</taxon>
        <taxon>Rosales</taxon>
        <taxon>Moraceae</taxon>
        <taxon>Moreae</taxon>
        <taxon>Morus</taxon>
    </lineage>
</organism>
<keyword evidence="4" id="KW-1185">Reference proteome</keyword>
<dbReference type="EMBL" id="KE346083">
    <property type="protein sequence ID" value="EXC25754.1"/>
    <property type="molecule type" value="Genomic_DNA"/>
</dbReference>
<dbReference type="eggNOG" id="KOG2343">
    <property type="taxonomic scope" value="Eukaryota"/>
</dbReference>
<evidence type="ECO:0000313" key="4">
    <source>
        <dbReference type="Proteomes" id="UP000030645"/>
    </source>
</evidence>
<dbReference type="Proteomes" id="UP000030645">
    <property type="component" value="Unassembled WGS sequence"/>
</dbReference>
<evidence type="ECO:0000313" key="3">
    <source>
        <dbReference type="EMBL" id="EXC25754.1"/>
    </source>
</evidence>
<evidence type="ECO:0000259" key="2">
    <source>
        <dbReference type="Pfam" id="PF04112"/>
    </source>
</evidence>
<dbReference type="PANTHER" id="PTHR21373:SF0">
    <property type="entry name" value="N-ALPHA-ACETYLTRANSFERASE 35, NATC AUXILIARY SUBUNIT"/>
    <property type="match status" value="1"/>
</dbReference>
<sequence>MVISRTVVDEATESAESVLVERGRFWSVLSEVGSWSVLGRFRSVLRGFWVGSWSVQSYDLPKYNTGELPGIGHLKMIMDPVRQYFPVKVTIKSKIEALETNSTSHFTPAITKRREENPSLLSDQTHEASTMDPPVPERSSIPSGENSVWADASPLLAAACGDLEDGQLIHGDNFNLFAAMSALEIMDPKMDSGIVCKYYSVEEAIEDGAAPLPISCDKTVDVRCTIDIVDHLLSCEATWHKGHSLSQTVFSCIYLLRPERTSSHALLHSFCRVIRATCKAVISVVSDARTHEEEDLFTMNYGLPLNGDGDDKCLSMLNAVEETISRQLRACKAPSSLKRRVLEDTEPLQTNIDMEEGYCKALLCRLRFRKAPSCSFLDMVTCISKFLMNTVASFAVICFPCQMLLEGS</sequence>